<dbReference type="GO" id="GO:0016020">
    <property type="term" value="C:membrane"/>
    <property type="evidence" value="ECO:0007669"/>
    <property type="project" value="UniProtKB-SubCell"/>
</dbReference>
<dbReference type="EMBL" id="QMFB01000031">
    <property type="protein sequence ID" value="RAV13014.1"/>
    <property type="molecule type" value="Genomic_DNA"/>
</dbReference>
<comment type="caution">
    <text evidence="10">The sequence shown here is derived from an EMBL/GenBank/DDBJ whole genome shotgun (WGS) entry which is preliminary data.</text>
</comment>
<dbReference type="Proteomes" id="UP000250369">
    <property type="component" value="Unassembled WGS sequence"/>
</dbReference>
<dbReference type="PANTHER" id="PTHR35789:SF1">
    <property type="entry name" value="SPORE GERMINATION PROTEIN B3"/>
    <property type="match status" value="1"/>
</dbReference>
<evidence type="ECO:0000256" key="5">
    <source>
        <dbReference type="ARBA" id="ARBA00023136"/>
    </source>
</evidence>
<dbReference type="InterPro" id="IPR008844">
    <property type="entry name" value="Spore_GerAC-like"/>
</dbReference>
<protein>
    <submittedName>
        <fullName evidence="10">Ger(X)C family spore germination protein</fullName>
    </submittedName>
</protein>
<evidence type="ECO:0000256" key="1">
    <source>
        <dbReference type="ARBA" id="ARBA00004635"/>
    </source>
</evidence>
<reference evidence="10 11" key="1">
    <citation type="journal article" date="2009" name="Int. J. Syst. Evol. Microbiol.">
        <title>Paenibacillus contaminans sp. nov., isolated from a contaminated laboratory plate.</title>
        <authorList>
            <person name="Chou J.H."/>
            <person name="Lee J.H."/>
            <person name="Lin M.C."/>
            <person name="Chang P.S."/>
            <person name="Arun A.B."/>
            <person name="Young C.C."/>
            <person name="Chen W.M."/>
        </authorList>
    </citation>
    <scope>NUCLEOTIDE SEQUENCE [LARGE SCALE GENOMIC DNA]</scope>
    <source>
        <strain evidence="10 11">CKOBP-6</strain>
    </source>
</reference>
<proteinExistence type="inferred from homology"/>
<dbReference type="OrthoDB" id="9816067at2"/>
<keyword evidence="11" id="KW-1185">Reference proteome</keyword>
<keyword evidence="7" id="KW-0449">Lipoprotein</keyword>
<comment type="similarity">
    <text evidence="2">Belongs to the GerABKC lipoprotein family.</text>
</comment>
<keyword evidence="6" id="KW-0564">Palmitate</keyword>
<dbReference type="InterPro" id="IPR038501">
    <property type="entry name" value="Spore_GerAC_C_sf"/>
</dbReference>
<dbReference type="PANTHER" id="PTHR35789">
    <property type="entry name" value="SPORE GERMINATION PROTEIN B3"/>
    <property type="match status" value="1"/>
</dbReference>
<name>A0A329LZB7_9BACL</name>
<evidence type="ECO:0000259" key="9">
    <source>
        <dbReference type="Pfam" id="PF25198"/>
    </source>
</evidence>
<feature type="domain" description="Spore germination GerAC-like C-terminal" evidence="8">
    <location>
        <begin position="216"/>
        <end position="380"/>
    </location>
</feature>
<keyword evidence="4" id="KW-0732">Signal</keyword>
<evidence type="ECO:0000259" key="8">
    <source>
        <dbReference type="Pfam" id="PF05504"/>
    </source>
</evidence>
<evidence type="ECO:0000256" key="7">
    <source>
        <dbReference type="ARBA" id="ARBA00023288"/>
    </source>
</evidence>
<gene>
    <name evidence="10" type="ORF">DQG23_33990</name>
</gene>
<keyword evidence="3" id="KW-0309">Germination</keyword>
<accession>A0A329LZB7</accession>
<dbReference type="Gene3D" id="3.30.300.210">
    <property type="entry name" value="Nutrient germinant receptor protein C, domain 3"/>
    <property type="match status" value="1"/>
</dbReference>
<keyword evidence="5" id="KW-0472">Membrane</keyword>
<dbReference type="GO" id="GO:0009847">
    <property type="term" value="P:spore germination"/>
    <property type="evidence" value="ECO:0007669"/>
    <property type="project" value="InterPro"/>
</dbReference>
<sequence>MLAFGLVIVLLAGCWNRKELNDLGIQMGTAIDKVGDQYQVAVQIVVPGEVSARKAVSTSSPVTMYKATAPTLFEAFRKLTETSPRQIYGAHTRVLVFSEAIAKDGIAGVMDLSIRDPELRSDFYVMVARHTSAEEVLKIMTPLEKIPANKLFHSLETSAKSWAPTAIVTMDILFDKLMSSGVSPVLTGITVTGDKEMGKKQANVEEIESSATLRYSGLAVFRKDRLVGWLNEEESKGYNYIISDVKSTVGHLICPDGGKLALETIRSHTDVKGRVKDGKPSIDVRIMNEVNIGEVDCLIDIQDPETIKELEAQSEEKTIRIMQKSVEVVQNEFKTDIFGFGQAIYRSDPKAWELVKNDWEEHFVKLKVNYEAETHIRKVGLANKALKEIVKE</sequence>
<dbReference type="InterPro" id="IPR057336">
    <property type="entry name" value="GerAC_N"/>
</dbReference>
<evidence type="ECO:0000256" key="4">
    <source>
        <dbReference type="ARBA" id="ARBA00022729"/>
    </source>
</evidence>
<evidence type="ECO:0000313" key="11">
    <source>
        <dbReference type="Proteomes" id="UP000250369"/>
    </source>
</evidence>
<organism evidence="10 11">
    <name type="scientific">Paenibacillus contaminans</name>
    <dbReference type="NCBI Taxonomy" id="450362"/>
    <lineage>
        <taxon>Bacteria</taxon>
        <taxon>Bacillati</taxon>
        <taxon>Bacillota</taxon>
        <taxon>Bacilli</taxon>
        <taxon>Bacillales</taxon>
        <taxon>Paenibacillaceae</taxon>
        <taxon>Paenibacillus</taxon>
    </lineage>
</organism>
<evidence type="ECO:0000256" key="6">
    <source>
        <dbReference type="ARBA" id="ARBA00023139"/>
    </source>
</evidence>
<dbReference type="AlphaFoldDB" id="A0A329LZB7"/>
<dbReference type="NCBIfam" id="TIGR02887">
    <property type="entry name" value="spore_ger_x_C"/>
    <property type="match status" value="1"/>
</dbReference>
<dbReference type="InterPro" id="IPR046953">
    <property type="entry name" value="Spore_GerAC-like_C"/>
</dbReference>
<evidence type="ECO:0000256" key="2">
    <source>
        <dbReference type="ARBA" id="ARBA00007886"/>
    </source>
</evidence>
<feature type="domain" description="Spore germination protein N-terminal" evidence="9">
    <location>
        <begin position="16"/>
        <end position="190"/>
    </location>
</feature>
<evidence type="ECO:0000313" key="10">
    <source>
        <dbReference type="EMBL" id="RAV13014.1"/>
    </source>
</evidence>
<dbReference type="Pfam" id="PF25198">
    <property type="entry name" value="Spore_GerAC_N"/>
    <property type="match status" value="1"/>
</dbReference>
<dbReference type="Pfam" id="PF05504">
    <property type="entry name" value="Spore_GerAC"/>
    <property type="match status" value="1"/>
</dbReference>
<evidence type="ECO:0000256" key="3">
    <source>
        <dbReference type="ARBA" id="ARBA00022544"/>
    </source>
</evidence>
<comment type="subcellular location">
    <subcellularLocation>
        <location evidence="1">Membrane</location>
        <topology evidence="1">Lipid-anchor</topology>
    </subcellularLocation>
</comment>